<dbReference type="AlphaFoldDB" id="A0A383A0J2"/>
<organism evidence="1">
    <name type="scientific">marine metagenome</name>
    <dbReference type="NCBI Taxonomy" id="408172"/>
    <lineage>
        <taxon>unclassified sequences</taxon>
        <taxon>metagenomes</taxon>
        <taxon>ecological metagenomes</taxon>
    </lineage>
</organism>
<evidence type="ECO:0008006" key="2">
    <source>
        <dbReference type="Google" id="ProtNLM"/>
    </source>
</evidence>
<protein>
    <recommendedName>
        <fullName evidence="2">PD-(D/E)XK endonuclease-like domain-containing protein</fullName>
    </recommendedName>
</protein>
<name>A0A383A0J2_9ZZZZ</name>
<dbReference type="EMBL" id="UINC01188283">
    <property type="protein sequence ID" value="SVE01426.1"/>
    <property type="molecule type" value="Genomic_DNA"/>
</dbReference>
<gene>
    <name evidence="1" type="ORF">METZ01_LOCUS454280</name>
</gene>
<accession>A0A383A0J2</accession>
<evidence type="ECO:0000313" key="1">
    <source>
        <dbReference type="EMBL" id="SVE01426.1"/>
    </source>
</evidence>
<proteinExistence type="predicted"/>
<dbReference type="Gene3D" id="3.90.320.10">
    <property type="match status" value="1"/>
</dbReference>
<sequence>MPGFLLNSATDTLLKKDFDVYRGLQKPHPLMEKHGLGHLVPFAHEDFELWTKALQLGFRFDHEELNLIIGGGLDDVWFNTETEELHIVDYKSTATGLNKERTALKEITLEGNYKEGYKRQMDMYTWIMRNKGFKVSNKAYFVYVNGDQHFQDGMLENGGDNAKMIFDVQIMSYFVNTSWIEGVVHDLKKCLDSKTCPEHANEGFGPKGDKPCEYSKLFDGMREHDLM</sequence>
<dbReference type="InterPro" id="IPR011604">
    <property type="entry name" value="PDDEXK-like_dom_sf"/>
</dbReference>
<reference evidence="1" key="1">
    <citation type="submission" date="2018-05" db="EMBL/GenBank/DDBJ databases">
        <authorList>
            <person name="Lanie J.A."/>
            <person name="Ng W.-L."/>
            <person name="Kazmierczak K.M."/>
            <person name="Andrzejewski T.M."/>
            <person name="Davidsen T.M."/>
            <person name="Wayne K.J."/>
            <person name="Tettelin H."/>
            <person name="Glass J.I."/>
            <person name="Rusch D."/>
            <person name="Podicherti R."/>
            <person name="Tsui H.-C.T."/>
            <person name="Winkler M.E."/>
        </authorList>
    </citation>
    <scope>NUCLEOTIDE SEQUENCE</scope>
</reference>